<gene>
    <name evidence="1" type="ORF">HUK68_11860</name>
</gene>
<organism evidence="1 2">
    <name type="scientific">Comamonas antarctica</name>
    <dbReference type="NCBI Taxonomy" id="2743470"/>
    <lineage>
        <taxon>Bacteria</taxon>
        <taxon>Pseudomonadati</taxon>
        <taxon>Pseudomonadota</taxon>
        <taxon>Betaproteobacteria</taxon>
        <taxon>Burkholderiales</taxon>
        <taxon>Comamonadaceae</taxon>
        <taxon>Comamonas</taxon>
    </lineage>
</organism>
<protein>
    <submittedName>
        <fullName evidence="1">Uncharacterized protein</fullName>
    </submittedName>
</protein>
<evidence type="ECO:0000313" key="1">
    <source>
        <dbReference type="EMBL" id="QKV53525.1"/>
    </source>
</evidence>
<accession>A0A6N1X6Q5</accession>
<keyword evidence="2" id="KW-1185">Reference proteome</keyword>
<dbReference type="RefSeq" id="WP_175504331.1">
    <property type="nucleotide sequence ID" value="NZ_CP054840.1"/>
</dbReference>
<dbReference type="EMBL" id="CP054840">
    <property type="protein sequence ID" value="QKV53525.1"/>
    <property type="molecule type" value="Genomic_DNA"/>
</dbReference>
<dbReference type="KEGG" id="aant:HUK68_11860"/>
<reference evidence="1 2" key="1">
    <citation type="submission" date="2020-06" db="EMBL/GenBank/DDBJ databases">
        <title>Acidovorax antarctica sp. nov., isolated from Corinth ice sheet soil, Antarctic Fields Peninsula.</title>
        <authorList>
            <person name="Xu Q."/>
            <person name="Peng F."/>
        </authorList>
    </citation>
    <scope>NUCLEOTIDE SEQUENCE [LARGE SCALE GENOMIC DNA]</scope>
    <source>
        <strain evidence="1 2">16-35-5</strain>
    </source>
</reference>
<dbReference type="AlphaFoldDB" id="A0A6N1X6Q5"/>
<sequence length="119" mass="12493">MSSFTPAPSSARLAAGQTLTRALAAGDELFCAAGTLHLCSSALAGIDHVAGVRLQLRAGQSWRAPSAVWIQLTALDASAAWQCRPAPAMQEPAVAAAPSRARWRTRAAARLRSWRMLGA</sequence>
<proteinExistence type="predicted"/>
<evidence type="ECO:0000313" key="2">
    <source>
        <dbReference type="Proteomes" id="UP000509579"/>
    </source>
</evidence>
<name>A0A6N1X6Q5_9BURK</name>
<dbReference type="Proteomes" id="UP000509579">
    <property type="component" value="Chromosome"/>
</dbReference>